<dbReference type="OrthoDB" id="9182780at2"/>
<reference evidence="1" key="1">
    <citation type="submission" date="2021-01" db="EMBL/GenBank/DDBJ databases">
        <title>Outbreak of Burkholderia contaminns endophthalmitis traced to a clinical ventilation system.</title>
        <authorList>
            <person name="Lipuma J."/>
            <person name="Spilker T."/>
            <person name="Kratholm J."/>
        </authorList>
    </citation>
    <scope>NUCLEOTIDE SEQUENCE</scope>
    <source>
        <strain evidence="1">HI4954</strain>
    </source>
</reference>
<dbReference type="Proteomes" id="UP001220209">
    <property type="component" value="Chromosome 2"/>
</dbReference>
<dbReference type="Proteomes" id="UP000611459">
    <property type="component" value="Unassembled WGS sequence"/>
</dbReference>
<evidence type="ECO:0000313" key="2">
    <source>
        <dbReference type="EMBL" id="MBO1829428.1"/>
    </source>
</evidence>
<dbReference type="GeneID" id="93189488"/>
<evidence type="ECO:0000313" key="1">
    <source>
        <dbReference type="EMBL" id="MBK1929923.1"/>
    </source>
</evidence>
<dbReference type="EMBL" id="JAENIB010000002">
    <property type="protein sequence ID" value="MBK1929923.1"/>
    <property type="molecule type" value="Genomic_DNA"/>
</dbReference>
<dbReference type="EMBL" id="JAGEMX010000002">
    <property type="protein sequence ID" value="MBO1829428.1"/>
    <property type="molecule type" value="Genomic_DNA"/>
</dbReference>
<evidence type="ECO:0000313" key="3">
    <source>
        <dbReference type="EMBL" id="WFN20004.1"/>
    </source>
</evidence>
<dbReference type="RefSeq" id="WP_039344883.1">
    <property type="nucleotide sequence ID" value="NZ_AP018357.1"/>
</dbReference>
<sequence>MTHAATEHDFNRISETALGDADLKVQLIKYFKTDKLSLPSKSELVASTCDVIMWAVMQARHGYVRNPKQLVCVISASERANALAVWGGTGHDWIVISEGLMKILHAAADDMGDRVAAAFPELFESRLGQSLVDIPPLKGGFRSTLGSFLYFAGISYFVGHEAGHHLSGHDGYYLSGAHAEADDNLDPQQSETKITEQALEHQADQVGLTICRIVVTKLLAKLWDVQSFSEAEKVEYQRALAILLTGGAMMSVVKIKPTTFDWSDVPGRTHPPAVVRIISVAMQLSAALRKNFGHLDKVSRKWIRLKCLEVAVGATIKPRSEEDKIFQERANRGEPAAIRAVGIRKAIHDPRLRKYYRQLAESLEAVRPQLRPRTANTPNS</sequence>
<dbReference type="AlphaFoldDB" id="A0A1E3FZY4"/>
<protein>
    <submittedName>
        <fullName evidence="1">Uncharacterized protein</fullName>
    </submittedName>
</protein>
<evidence type="ECO:0000313" key="5">
    <source>
        <dbReference type="Proteomes" id="UP000664048"/>
    </source>
</evidence>
<dbReference type="Proteomes" id="UP000664048">
    <property type="component" value="Unassembled WGS sequence"/>
</dbReference>
<gene>
    <name evidence="2" type="ORF">J4M89_08530</name>
    <name evidence="1" type="ORF">JIN94_08520</name>
    <name evidence="3" type="ORF">LXE91_29115</name>
</gene>
<keyword evidence="5" id="KW-1185">Reference proteome</keyword>
<accession>A0A1E3FZY4</accession>
<reference evidence="2 5" key="2">
    <citation type="submission" date="2021-03" db="EMBL/GenBank/DDBJ databases">
        <title>Clinical course, treatment and visual outcome of an outbreak of Burkholderia contaminans endophthalmitis following cataract surgery.</title>
        <authorList>
            <person name="Lind C."/>
            <person name="Olsen K."/>
            <person name="Angelsen N.K."/>
            <person name="Krefting E.A."/>
            <person name="Fossen K."/>
            <person name="Gravningen K."/>
            <person name="Depoorter E."/>
            <person name="Vandamme P."/>
            <person name="Bertelsen G."/>
        </authorList>
    </citation>
    <scope>NUCLEOTIDE SEQUENCE [LARGE SCALE GENOMIC DNA]</scope>
    <source>
        <strain evidence="2 5">51242556</strain>
    </source>
</reference>
<proteinExistence type="predicted"/>
<evidence type="ECO:0000313" key="6">
    <source>
        <dbReference type="Proteomes" id="UP001220209"/>
    </source>
</evidence>
<reference evidence="3 6" key="3">
    <citation type="submission" date="2021-12" db="EMBL/GenBank/DDBJ databases">
        <title>Genomic and phenotypic characterization of three Burkholderia contaminans isolates recovered from different sources.</title>
        <authorList>
            <person name="Lopez De Volder A."/>
            <person name="Fan Y."/>
            <person name="Nunvar J."/>
            <person name="Herrera T."/>
            <person name="Timp W."/>
            <person name="Degrossi J."/>
        </authorList>
    </citation>
    <scope>NUCLEOTIDE SEQUENCE [LARGE SCALE GENOMIC DNA]</scope>
    <source>
        <strain evidence="3 6">LMG 23361</strain>
    </source>
</reference>
<name>A0A1E3FZY4_9BURK</name>
<dbReference type="EMBL" id="CP090641">
    <property type="protein sequence ID" value="WFN20004.1"/>
    <property type="molecule type" value="Genomic_DNA"/>
</dbReference>
<organism evidence="1 4">
    <name type="scientific">Burkholderia contaminans</name>
    <dbReference type="NCBI Taxonomy" id="488447"/>
    <lineage>
        <taxon>Bacteria</taxon>
        <taxon>Pseudomonadati</taxon>
        <taxon>Pseudomonadota</taxon>
        <taxon>Betaproteobacteria</taxon>
        <taxon>Burkholderiales</taxon>
        <taxon>Burkholderiaceae</taxon>
        <taxon>Burkholderia</taxon>
        <taxon>Burkholderia cepacia complex</taxon>
    </lineage>
</organism>
<evidence type="ECO:0000313" key="4">
    <source>
        <dbReference type="Proteomes" id="UP000611459"/>
    </source>
</evidence>